<protein>
    <recommendedName>
        <fullName evidence="4">Phage protein</fullName>
    </recommendedName>
</protein>
<keyword evidence="3" id="KW-1185">Reference proteome</keyword>
<comment type="caution">
    <text evidence="2">The sequence shown here is derived from an EMBL/GenBank/DDBJ whole genome shotgun (WGS) entry which is preliminary data.</text>
</comment>
<sequence>MIELLDEAIGVAVATGYMEDLEKEVEKGIILAMIPFKKSKKKSIKRDRDQDISDSSQETKQSLETIASELDKDIKGKFSKAIKNTIKNHASDYDDLLRVYN</sequence>
<dbReference type="Proteomes" id="UP001595901">
    <property type="component" value="Unassembled WGS sequence"/>
</dbReference>
<feature type="region of interest" description="Disordered" evidence="1">
    <location>
        <begin position="38"/>
        <end position="61"/>
    </location>
</feature>
<dbReference type="RefSeq" id="WP_380432034.1">
    <property type="nucleotide sequence ID" value="NZ_JBHSAC010000059.1"/>
</dbReference>
<evidence type="ECO:0000313" key="2">
    <source>
        <dbReference type="EMBL" id="MFC3932546.1"/>
    </source>
</evidence>
<evidence type="ECO:0000313" key="3">
    <source>
        <dbReference type="Proteomes" id="UP001595901"/>
    </source>
</evidence>
<accession>A0ABV8D237</accession>
<gene>
    <name evidence="2" type="ORF">ACFOSE_07210</name>
</gene>
<organism evidence="2 3">
    <name type="scientific">Streptococcus dentapri</name>
    <dbReference type="NCBI Taxonomy" id="573564"/>
    <lineage>
        <taxon>Bacteria</taxon>
        <taxon>Bacillati</taxon>
        <taxon>Bacillota</taxon>
        <taxon>Bacilli</taxon>
        <taxon>Lactobacillales</taxon>
        <taxon>Streptococcaceae</taxon>
        <taxon>Streptococcus</taxon>
    </lineage>
</organism>
<proteinExistence type="predicted"/>
<evidence type="ECO:0008006" key="4">
    <source>
        <dbReference type="Google" id="ProtNLM"/>
    </source>
</evidence>
<evidence type="ECO:0000256" key="1">
    <source>
        <dbReference type="SAM" id="MobiDB-lite"/>
    </source>
</evidence>
<dbReference type="EMBL" id="JBHSAC010000059">
    <property type="protein sequence ID" value="MFC3932546.1"/>
    <property type="molecule type" value="Genomic_DNA"/>
</dbReference>
<name>A0ABV8D237_9STRE</name>
<reference evidence="3" key="1">
    <citation type="journal article" date="2019" name="Int. J. Syst. Evol. Microbiol.">
        <title>The Global Catalogue of Microorganisms (GCM) 10K type strain sequencing project: providing services to taxonomists for standard genome sequencing and annotation.</title>
        <authorList>
            <consortium name="The Broad Institute Genomics Platform"/>
            <consortium name="The Broad Institute Genome Sequencing Center for Infectious Disease"/>
            <person name="Wu L."/>
            <person name="Ma J."/>
        </authorList>
    </citation>
    <scope>NUCLEOTIDE SEQUENCE [LARGE SCALE GENOMIC DNA]</scope>
    <source>
        <strain evidence="3">CCUG 58728</strain>
    </source>
</reference>